<dbReference type="AlphaFoldDB" id="A0AAV1HYI0"/>
<dbReference type="PANTHER" id="PTHR28498">
    <property type="entry name" value="ZINC FINGER SWIM DOMAIN-CONTAINING PROTEIN 7"/>
    <property type="match status" value="1"/>
</dbReference>
<gene>
    <name evidence="3" type="ORF">CVIRNUC_002332</name>
</gene>
<dbReference type="Pfam" id="PF04434">
    <property type="entry name" value="SWIM"/>
    <property type="match status" value="1"/>
</dbReference>
<sequence>MQAEHLPPLAQIVEAVFKEIEAGPLNVSSVPLELLSKLNFLFDKDLSKAFQIIERGRITCYTAERSQRKVFQVQGSRPADQYTVFPAHFCTCHAFLYQVVGQDHILCKHQLAARLADILHCCNTVCVPDEVFAQLLIAT</sequence>
<evidence type="ECO:0000259" key="2">
    <source>
        <dbReference type="PROSITE" id="PS50966"/>
    </source>
</evidence>
<dbReference type="GO" id="GO:0097196">
    <property type="term" value="C:Shu complex"/>
    <property type="evidence" value="ECO:0007669"/>
    <property type="project" value="TreeGrafter"/>
</dbReference>
<keyword evidence="1" id="KW-0862">Zinc</keyword>
<dbReference type="GO" id="GO:0000724">
    <property type="term" value="P:double-strand break repair via homologous recombination"/>
    <property type="evidence" value="ECO:0007669"/>
    <property type="project" value="TreeGrafter"/>
</dbReference>
<evidence type="ECO:0000256" key="1">
    <source>
        <dbReference type="PROSITE-ProRule" id="PRU00325"/>
    </source>
</evidence>
<keyword evidence="4" id="KW-1185">Reference proteome</keyword>
<keyword evidence="1" id="KW-0863">Zinc-finger</keyword>
<organism evidence="3 4">
    <name type="scientific">Coccomyxa viridis</name>
    <dbReference type="NCBI Taxonomy" id="1274662"/>
    <lineage>
        <taxon>Eukaryota</taxon>
        <taxon>Viridiplantae</taxon>
        <taxon>Chlorophyta</taxon>
        <taxon>core chlorophytes</taxon>
        <taxon>Trebouxiophyceae</taxon>
        <taxon>Trebouxiophyceae incertae sedis</taxon>
        <taxon>Coccomyxaceae</taxon>
        <taxon>Coccomyxa</taxon>
    </lineage>
</organism>
<dbReference type="InterPro" id="IPR007527">
    <property type="entry name" value="Znf_SWIM"/>
</dbReference>
<protein>
    <recommendedName>
        <fullName evidence="2">SWIM-type domain-containing protein</fullName>
    </recommendedName>
</protein>
<reference evidence="3 4" key="1">
    <citation type="submission" date="2023-10" db="EMBL/GenBank/DDBJ databases">
        <authorList>
            <person name="Maclean D."/>
            <person name="Macfadyen A."/>
        </authorList>
    </citation>
    <scope>NUCLEOTIDE SEQUENCE [LARGE SCALE GENOMIC DNA]</scope>
</reference>
<dbReference type="PROSITE" id="PS50966">
    <property type="entry name" value="ZF_SWIM"/>
    <property type="match status" value="1"/>
</dbReference>
<accession>A0AAV1HYI0</accession>
<dbReference type="Proteomes" id="UP001314263">
    <property type="component" value="Unassembled WGS sequence"/>
</dbReference>
<evidence type="ECO:0000313" key="3">
    <source>
        <dbReference type="EMBL" id="CAK0754897.1"/>
    </source>
</evidence>
<proteinExistence type="predicted"/>
<evidence type="ECO:0000313" key="4">
    <source>
        <dbReference type="Proteomes" id="UP001314263"/>
    </source>
</evidence>
<dbReference type="GO" id="GO:0008270">
    <property type="term" value="F:zinc ion binding"/>
    <property type="evidence" value="ECO:0007669"/>
    <property type="project" value="UniProtKB-KW"/>
</dbReference>
<feature type="domain" description="SWIM-type" evidence="2">
    <location>
        <begin position="82"/>
        <end position="118"/>
    </location>
</feature>
<name>A0AAV1HYI0_9CHLO</name>
<keyword evidence="1" id="KW-0479">Metal-binding</keyword>
<dbReference type="EMBL" id="CAUYUE010000003">
    <property type="protein sequence ID" value="CAK0754897.1"/>
    <property type="molecule type" value="Genomic_DNA"/>
</dbReference>
<dbReference type="PANTHER" id="PTHR28498:SF1">
    <property type="entry name" value="ZINC FINGER SWIM DOMAIN-CONTAINING PROTEIN 7"/>
    <property type="match status" value="1"/>
</dbReference>
<comment type="caution">
    <text evidence="3">The sequence shown here is derived from an EMBL/GenBank/DDBJ whole genome shotgun (WGS) entry which is preliminary data.</text>
</comment>